<evidence type="ECO:0000259" key="1">
    <source>
        <dbReference type="Pfam" id="PF13577"/>
    </source>
</evidence>
<sequence length="151" mass="16548">MTTESDRTAIHTLVHRLFRALDAREFAPGWMNDFGTADARMETPLGTTEGAEAVRAAEEALGRYDRTQHIASGILLDVDAGTGRGTASWNALMTHVHHDGTLFTVGGHYEADLRRTPDGWRFSRVAVRAVWTQGRPPLLPEQPARVDAATA</sequence>
<accession>A0ABV7SQX5</accession>
<dbReference type="InterPro" id="IPR032710">
    <property type="entry name" value="NTF2-like_dom_sf"/>
</dbReference>
<keyword evidence="3" id="KW-1185">Reference proteome</keyword>
<dbReference type="Gene3D" id="3.10.450.50">
    <property type="match status" value="1"/>
</dbReference>
<name>A0ABV7SQX5_9ACTN</name>
<protein>
    <submittedName>
        <fullName evidence="2">Nuclear transport factor 2 family protein</fullName>
    </submittedName>
</protein>
<dbReference type="EMBL" id="JBHRWR010000039">
    <property type="protein sequence ID" value="MFC3577690.1"/>
    <property type="molecule type" value="Genomic_DNA"/>
</dbReference>
<dbReference type="SUPFAM" id="SSF54427">
    <property type="entry name" value="NTF2-like"/>
    <property type="match status" value="1"/>
</dbReference>
<reference evidence="3" key="1">
    <citation type="journal article" date="2019" name="Int. J. Syst. Evol. Microbiol.">
        <title>The Global Catalogue of Microorganisms (GCM) 10K type strain sequencing project: providing services to taxonomists for standard genome sequencing and annotation.</title>
        <authorList>
            <consortium name="The Broad Institute Genomics Platform"/>
            <consortium name="The Broad Institute Genome Sequencing Center for Infectious Disease"/>
            <person name="Wu L."/>
            <person name="Ma J."/>
        </authorList>
    </citation>
    <scope>NUCLEOTIDE SEQUENCE [LARGE SCALE GENOMIC DNA]</scope>
    <source>
        <strain evidence="3">CGMCC 4.7035</strain>
    </source>
</reference>
<comment type="caution">
    <text evidence="2">The sequence shown here is derived from an EMBL/GenBank/DDBJ whole genome shotgun (WGS) entry which is preliminary data.</text>
</comment>
<dbReference type="Pfam" id="PF13577">
    <property type="entry name" value="SnoaL_4"/>
    <property type="match status" value="1"/>
</dbReference>
<proteinExistence type="predicted"/>
<dbReference type="RefSeq" id="WP_310777232.1">
    <property type="nucleotide sequence ID" value="NZ_JBHRWR010000039.1"/>
</dbReference>
<dbReference type="Proteomes" id="UP001595701">
    <property type="component" value="Unassembled WGS sequence"/>
</dbReference>
<organism evidence="2 3">
    <name type="scientific">Streptomyces yaanensis</name>
    <dbReference type="NCBI Taxonomy" id="1142239"/>
    <lineage>
        <taxon>Bacteria</taxon>
        <taxon>Bacillati</taxon>
        <taxon>Actinomycetota</taxon>
        <taxon>Actinomycetes</taxon>
        <taxon>Kitasatosporales</taxon>
        <taxon>Streptomycetaceae</taxon>
        <taxon>Streptomyces</taxon>
    </lineage>
</organism>
<gene>
    <name evidence="2" type="ORF">ACFOZ0_31400</name>
</gene>
<evidence type="ECO:0000313" key="3">
    <source>
        <dbReference type="Proteomes" id="UP001595701"/>
    </source>
</evidence>
<evidence type="ECO:0000313" key="2">
    <source>
        <dbReference type="EMBL" id="MFC3577690.1"/>
    </source>
</evidence>
<feature type="domain" description="SnoaL-like" evidence="1">
    <location>
        <begin position="5"/>
        <end position="125"/>
    </location>
</feature>
<dbReference type="InterPro" id="IPR037401">
    <property type="entry name" value="SnoaL-like"/>
</dbReference>